<evidence type="ECO:0000313" key="3">
    <source>
        <dbReference type="EnsemblPlants" id="KEH18695"/>
    </source>
</evidence>
<dbReference type="PANTHER" id="PTHR43025">
    <property type="entry name" value="MONOGALACTOSYLDIACYLGLYCEROL SYNTHASE"/>
    <property type="match status" value="1"/>
</dbReference>
<dbReference type="Gene3D" id="3.40.50.2000">
    <property type="entry name" value="Glycogen Phosphorylase B"/>
    <property type="match status" value="1"/>
</dbReference>
<name>A0A072TYS3_MEDTR</name>
<sequence>MNGKEFENDEQEALKGKVDEKEEEKARAMWDCGSPLYDSYELVSLDYHINRNLMAFPSLHGSKRIITRCMHDSHDMVHIEKAKESFWVTSFRTFFMKMMKRKDNGDEKLKKNKEMRRAFMHMQYRFIIVLRCVEFRAGPGTIAEAMIRGLPIILNDYIAGQEAGNVSYVVENGCGKYSKLPKEIAKIVADWFGPKADELKEMSQNALKLARPDSVFRIVHDMHELVKQRSLLREYSCTA</sequence>
<accession>A0A072TYS3</accession>
<dbReference type="eggNOG" id="ENOG502QPXV">
    <property type="taxonomic scope" value="Eukaryota"/>
</dbReference>
<dbReference type="AlphaFoldDB" id="A0A072TYS3"/>
<reference evidence="2 4" key="1">
    <citation type="journal article" date="2011" name="Nature">
        <title>The Medicago genome provides insight into the evolution of rhizobial symbioses.</title>
        <authorList>
            <person name="Young N.D."/>
            <person name="Debelle F."/>
            <person name="Oldroyd G.E."/>
            <person name="Geurts R."/>
            <person name="Cannon S.B."/>
            <person name="Udvardi M.K."/>
            <person name="Benedito V.A."/>
            <person name="Mayer K.F."/>
            <person name="Gouzy J."/>
            <person name="Schoof H."/>
            <person name="Van de Peer Y."/>
            <person name="Proost S."/>
            <person name="Cook D.R."/>
            <person name="Meyers B.C."/>
            <person name="Spannagl M."/>
            <person name="Cheung F."/>
            <person name="De Mita S."/>
            <person name="Krishnakumar V."/>
            <person name="Gundlach H."/>
            <person name="Zhou S."/>
            <person name="Mudge J."/>
            <person name="Bharti A.K."/>
            <person name="Murray J.D."/>
            <person name="Naoumkina M.A."/>
            <person name="Rosen B."/>
            <person name="Silverstein K.A."/>
            <person name="Tang H."/>
            <person name="Rombauts S."/>
            <person name="Zhao P.X."/>
            <person name="Zhou P."/>
            <person name="Barbe V."/>
            <person name="Bardou P."/>
            <person name="Bechner M."/>
            <person name="Bellec A."/>
            <person name="Berger A."/>
            <person name="Berges H."/>
            <person name="Bidwell S."/>
            <person name="Bisseling T."/>
            <person name="Choisne N."/>
            <person name="Couloux A."/>
            <person name="Denny R."/>
            <person name="Deshpande S."/>
            <person name="Dai X."/>
            <person name="Doyle J.J."/>
            <person name="Dudez A.M."/>
            <person name="Farmer A.D."/>
            <person name="Fouteau S."/>
            <person name="Franken C."/>
            <person name="Gibelin C."/>
            <person name="Gish J."/>
            <person name="Goldstein S."/>
            <person name="Gonzalez A.J."/>
            <person name="Green P.J."/>
            <person name="Hallab A."/>
            <person name="Hartog M."/>
            <person name="Hua A."/>
            <person name="Humphray S.J."/>
            <person name="Jeong D.H."/>
            <person name="Jing Y."/>
            <person name="Jocker A."/>
            <person name="Kenton S.M."/>
            <person name="Kim D.J."/>
            <person name="Klee K."/>
            <person name="Lai H."/>
            <person name="Lang C."/>
            <person name="Lin S."/>
            <person name="Macmil S.L."/>
            <person name="Magdelenat G."/>
            <person name="Matthews L."/>
            <person name="McCorrison J."/>
            <person name="Monaghan E.L."/>
            <person name="Mun J.H."/>
            <person name="Najar F.Z."/>
            <person name="Nicholson C."/>
            <person name="Noirot C."/>
            <person name="O'Bleness M."/>
            <person name="Paule C.R."/>
            <person name="Poulain J."/>
            <person name="Prion F."/>
            <person name="Qin B."/>
            <person name="Qu C."/>
            <person name="Retzel E.F."/>
            <person name="Riddle C."/>
            <person name="Sallet E."/>
            <person name="Samain S."/>
            <person name="Samson N."/>
            <person name="Sanders I."/>
            <person name="Saurat O."/>
            <person name="Scarpelli C."/>
            <person name="Schiex T."/>
            <person name="Segurens B."/>
            <person name="Severin A.J."/>
            <person name="Sherrier D.J."/>
            <person name="Shi R."/>
            <person name="Sims S."/>
            <person name="Singer S.R."/>
            <person name="Sinharoy S."/>
            <person name="Sterck L."/>
            <person name="Viollet A."/>
            <person name="Wang B.B."/>
            <person name="Wang K."/>
            <person name="Wang M."/>
            <person name="Wang X."/>
            <person name="Warfsmann J."/>
            <person name="Weissenbach J."/>
            <person name="White D.D."/>
            <person name="White J.D."/>
            <person name="Wiley G.B."/>
            <person name="Wincker P."/>
            <person name="Xing Y."/>
            <person name="Yang L."/>
            <person name="Yao Z."/>
            <person name="Ying F."/>
            <person name="Zhai J."/>
            <person name="Zhou L."/>
            <person name="Zuber A."/>
            <person name="Denarie J."/>
            <person name="Dixon R.A."/>
            <person name="May G.D."/>
            <person name="Schwartz D.C."/>
            <person name="Rogers J."/>
            <person name="Quetier F."/>
            <person name="Town C.D."/>
            <person name="Roe B.A."/>
        </authorList>
    </citation>
    <scope>NUCLEOTIDE SEQUENCE [LARGE SCALE GENOMIC DNA]</scope>
    <source>
        <strain evidence="2">A17</strain>
        <strain evidence="3 4">cv. Jemalong A17</strain>
    </source>
</reference>
<dbReference type="SUPFAM" id="SSF53756">
    <property type="entry name" value="UDP-Glycosyltransferase/glycogen phosphorylase"/>
    <property type="match status" value="1"/>
</dbReference>
<dbReference type="Proteomes" id="UP000002051">
    <property type="component" value="Chromosome 8"/>
</dbReference>
<dbReference type="InterPro" id="IPR050519">
    <property type="entry name" value="Glycosyltransf_28_UgtP"/>
</dbReference>
<dbReference type="PANTHER" id="PTHR43025:SF3">
    <property type="entry name" value="MONOGALACTOSYLDIACYLGLYCEROL SYNTHASE 1, CHLOROPLASTIC"/>
    <property type="match status" value="1"/>
</dbReference>
<reference evidence="3" key="3">
    <citation type="submission" date="2015-04" db="UniProtKB">
        <authorList>
            <consortium name="EnsemblPlants"/>
        </authorList>
    </citation>
    <scope>IDENTIFICATION</scope>
    <source>
        <strain evidence="3">cv. Jemalong A17</strain>
    </source>
</reference>
<protein>
    <submittedName>
        <fullName evidence="2">Glycosyltransferase family 28 protein</fullName>
    </submittedName>
</protein>
<dbReference type="HOGENOM" id="CLU_1162638_0_0_1"/>
<gene>
    <name evidence="2" type="ordered locus">MTR_8g027905</name>
</gene>
<dbReference type="STRING" id="3880.A0A072TYS3"/>
<reference evidence="2 4" key="2">
    <citation type="journal article" date="2014" name="BMC Genomics">
        <title>An improved genome release (version Mt4.0) for the model legume Medicago truncatula.</title>
        <authorList>
            <person name="Tang H."/>
            <person name="Krishnakumar V."/>
            <person name="Bidwell S."/>
            <person name="Rosen B."/>
            <person name="Chan A."/>
            <person name="Zhou S."/>
            <person name="Gentzbittel L."/>
            <person name="Childs K.L."/>
            <person name="Yandell M."/>
            <person name="Gundlach H."/>
            <person name="Mayer K.F."/>
            <person name="Schwartz D.C."/>
            <person name="Town C.D."/>
        </authorList>
    </citation>
    <scope>GENOME REANNOTATION</scope>
    <source>
        <strain evidence="2">A17</strain>
        <strain evidence="3 4">cv. Jemalong A17</strain>
    </source>
</reference>
<keyword evidence="4" id="KW-1185">Reference proteome</keyword>
<organism evidence="2 4">
    <name type="scientific">Medicago truncatula</name>
    <name type="common">Barrel medic</name>
    <name type="synonym">Medicago tribuloides</name>
    <dbReference type="NCBI Taxonomy" id="3880"/>
    <lineage>
        <taxon>Eukaryota</taxon>
        <taxon>Viridiplantae</taxon>
        <taxon>Streptophyta</taxon>
        <taxon>Embryophyta</taxon>
        <taxon>Tracheophyta</taxon>
        <taxon>Spermatophyta</taxon>
        <taxon>Magnoliopsida</taxon>
        <taxon>eudicotyledons</taxon>
        <taxon>Gunneridae</taxon>
        <taxon>Pentapetalae</taxon>
        <taxon>rosids</taxon>
        <taxon>fabids</taxon>
        <taxon>Fabales</taxon>
        <taxon>Fabaceae</taxon>
        <taxon>Papilionoideae</taxon>
        <taxon>50 kb inversion clade</taxon>
        <taxon>NPAAA clade</taxon>
        <taxon>Hologalegina</taxon>
        <taxon>IRL clade</taxon>
        <taxon>Trifolieae</taxon>
        <taxon>Medicago</taxon>
    </lineage>
</organism>
<evidence type="ECO:0000313" key="4">
    <source>
        <dbReference type="Proteomes" id="UP000002051"/>
    </source>
</evidence>
<evidence type="ECO:0000256" key="1">
    <source>
        <dbReference type="SAM" id="MobiDB-lite"/>
    </source>
</evidence>
<dbReference type="EMBL" id="CM001224">
    <property type="protein sequence ID" value="KEH18695.1"/>
    <property type="molecule type" value="Genomic_DNA"/>
</dbReference>
<proteinExistence type="predicted"/>
<dbReference type="EnsemblPlants" id="KEH18695">
    <property type="protein sequence ID" value="KEH18695"/>
    <property type="gene ID" value="MTR_8g027905"/>
</dbReference>
<evidence type="ECO:0000313" key="2">
    <source>
        <dbReference type="EMBL" id="KEH18695.1"/>
    </source>
</evidence>
<dbReference type="PaxDb" id="3880-AES85791"/>
<feature type="region of interest" description="Disordered" evidence="1">
    <location>
        <begin position="1"/>
        <end position="20"/>
    </location>
</feature>